<reference evidence="1 2" key="1">
    <citation type="journal article" date="2018" name="Front. Microbiol.">
        <title>Genome-Wide Analysis of Corynespora cassiicola Leaf Fall Disease Putative Effectors.</title>
        <authorList>
            <person name="Lopez D."/>
            <person name="Ribeiro S."/>
            <person name="Label P."/>
            <person name="Fumanal B."/>
            <person name="Venisse J.S."/>
            <person name="Kohler A."/>
            <person name="de Oliveira R.R."/>
            <person name="Labutti K."/>
            <person name="Lipzen A."/>
            <person name="Lail K."/>
            <person name="Bauer D."/>
            <person name="Ohm R.A."/>
            <person name="Barry K.W."/>
            <person name="Spatafora J."/>
            <person name="Grigoriev I.V."/>
            <person name="Martin F.M."/>
            <person name="Pujade-Renaud V."/>
        </authorList>
    </citation>
    <scope>NUCLEOTIDE SEQUENCE [LARGE SCALE GENOMIC DNA]</scope>
    <source>
        <strain evidence="1 2">Philippines</strain>
    </source>
</reference>
<proteinExistence type="predicted"/>
<sequence length="184" mass="20025">MPPCLTTPSVSSPPANPVEPLPAADGILCECLPLANRGTLPTYRTTKQHYGPLAGELPKLCPLQERFIAITMCLSEIHTAPSDPCSHVVSVTSQPPGRSTRHSTMTNVPSCTRVDGSDWRPLHPFSHSRDPIRHPMLLNGHRHGIVILASHLACLAWVSTHMPMPMPIATWKTLKKKIISGTLS</sequence>
<evidence type="ECO:0000313" key="1">
    <source>
        <dbReference type="EMBL" id="PSN66402.1"/>
    </source>
</evidence>
<protein>
    <submittedName>
        <fullName evidence="1">Uncharacterized protein</fullName>
    </submittedName>
</protein>
<dbReference type="AlphaFoldDB" id="A0A2T2NLU4"/>
<dbReference type="EMBL" id="KZ678136">
    <property type="protein sequence ID" value="PSN66402.1"/>
    <property type="molecule type" value="Genomic_DNA"/>
</dbReference>
<evidence type="ECO:0000313" key="2">
    <source>
        <dbReference type="Proteomes" id="UP000240883"/>
    </source>
</evidence>
<accession>A0A2T2NLU4</accession>
<organism evidence="1 2">
    <name type="scientific">Corynespora cassiicola Philippines</name>
    <dbReference type="NCBI Taxonomy" id="1448308"/>
    <lineage>
        <taxon>Eukaryota</taxon>
        <taxon>Fungi</taxon>
        <taxon>Dikarya</taxon>
        <taxon>Ascomycota</taxon>
        <taxon>Pezizomycotina</taxon>
        <taxon>Dothideomycetes</taxon>
        <taxon>Pleosporomycetidae</taxon>
        <taxon>Pleosporales</taxon>
        <taxon>Corynesporascaceae</taxon>
        <taxon>Corynespora</taxon>
    </lineage>
</organism>
<keyword evidence="2" id="KW-1185">Reference proteome</keyword>
<name>A0A2T2NLU4_CORCC</name>
<dbReference type="Proteomes" id="UP000240883">
    <property type="component" value="Unassembled WGS sequence"/>
</dbReference>
<gene>
    <name evidence="1" type="ORF">BS50DRAFT_414280</name>
</gene>